<dbReference type="InterPro" id="IPR011989">
    <property type="entry name" value="ARM-like"/>
</dbReference>
<evidence type="ECO:0000313" key="4">
    <source>
        <dbReference type="Ensembl" id="ENSHHUP00000002630.1"/>
    </source>
</evidence>
<dbReference type="AlphaFoldDB" id="A0A4W5JWT0"/>
<dbReference type="Gene3D" id="3.30.200.20">
    <property type="entry name" value="Phosphorylase Kinase, domain 1"/>
    <property type="match status" value="1"/>
</dbReference>
<dbReference type="InterPro" id="IPR016024">
    <property type="entry name" value="ARM-type_fold"/>
</dbReference>
<sequence>MGAESSAMRSIILEEPLLTLPSGLTMYSAMLQDGKPASVFVHKQGNEDKVNKAAKHLKTLRHPCLLRFLSCSVQDGGIHLVTERVEPLEPLLDSLTPEELCAGIYDLLQALIFLHERGKSSHNNVCMSSVFVSEDGHWKLGGMETVCKFSEATPEFLSTIQNVRETSTVPPEERVEGFKTLPDKHAHSRDCFSFGMMVETLIPLLNLKINDSLNGYVSEELSGSLKRTLQAGLLTSDPLSRLPLSSLLTHDFFRNDFLEVMNFLKSLTLKAEEEKNEFFKFLLDRVQSLPEELIATRLVPKLLNGMVFAEPTAVKSFLPHLLKPKKDCGGSEESLLSVSLYRKHVVPQLLKLFKVNEEHVRVVLLAHIHVYAECFSQDELKNHILPQVLLGMRDTNDSLVAMTLQSLAVLVPLLGAQVVVGGERTMVFKRTRPNFTKSTEVTPETSPVHIVGGSHPQMAQPSKVLSLFPKPVAVRGGLVLGNIDSLQARETPRIYPLAPESGSSREMSLPLNGFSKNEAEEEESSYSPDQPERPEGQSQAEDWPDWSDPEEGEQEQPVQLHIQVSDRTRDQEEEPWDNVEDTEPTFDLSPTAPIPDPVVLTSPPRGGATAPPLSLTAEPLRGGSKPLKLSYNLKAFERKTTVTSSWDNGWGQEEKQQPNDEPRPKLRNARKDGGTRVLGEEFTIEVKRKQERDPELDFFADMEPDIKLSSAAALLLPVKSNVSDTGLLTAAPPEHTEPSVDTLTAMFAAADLTETEAEGWGEGDDLNWGEDENIW</sequence>
<comment type="similarity">
    <text evidence="1">Belongs to the protein kinase superfamily.</text>
</comment>
<dbReference type="GeneTree" id="ENSGT00930000151043"/>
<protein>
    <submittedName>
        <fullName evidence="4">SCY1-like, kinase-like 3</fullName>
    </submittedName>
</protein>
<dbReference type="PANTHER" id="PTHR12984">
    <property type="entry name" value="SCY1-RELATED S/T PROTEIN KINASE-LIKE"/>
    <property type="match status" value="1"/>
</dbReference>
<dbReference type="GO" id="GO:0005524">
    <property type="term" value="F:ATP binding"/>
    <property type="evidence" value="ECO:0007669"/>
    <property type="project" value="InterPro"/>
</dbReference>
<dbReference type="Gene3D" id="1.10.510.10">
    <property type="entry name" value="Transferase(Phosphotransferase) domain 1"/>
    <property type="match status" value="1"/>
</dbReference>
<evidence type="ECO:0000259" key="3">
    <source>
        <dbReference type="PROSITE" id="PS50011"/>
    </source>
</evidence>
<dbReference type="PANTHER" id="PTHR12984:SF15">
    <property type="entry name" value="PROTEIN-ASSOCIATING WITH THE CARBOXYL-TERMINAL DOMAIN OF EZRIN"/>
    <property type="match status" value="1"/>
</dbReference>
<name>A0A4W5JWT0_9TELE</name>
<dbReference type="STRING" id="62062.ENSHHUP00000002630"/>
<feature type="region of interest" description="Disordered" evidence="2">
    <location>
        <begin position="755"/>
        <end position="775"/>
    </location>
</feature>
<dbReference type="SUPFAM" id="SSF56112">
    <property type="entry name" value="Protein kinase-like (PK-like)"/>
    <property type="match status" value="1"/>
</dbReference>
<feature type="region of interest" description="Disordered" evidence="2">
    <location>
        <begin position="641"/>
        <end position="675"/>
    </location>
</feature>
<feature type="region of interest" description="Disordered" evidence="2">
    <location>
        <begin position="516"/>
        <end position="626"/>
    </location>
</feature>
<dbReference type="SUPFAM" id="SSF48371">
    <property type="entry name" value="ARM repeat"/>
    <property type="match status" value="1"/>
</dbReference>
<feature type="compositionally biased region" description="Acidic residues" evidence="2">
    <location>
        <begin position="571"/>
        <end position="584"/>
    </location>
</feature>
<dbReference type="PROSITE" id="PS50011">
    <property type="entry name" value="PROTEIN_KINASE_DOM"/>
    <property type="match status" value="1"/>
</dbReference>
<proteinExistence type="inferred from homology"/>
<reference evidence="4" key="2">
    <citation type="submission" date="2025-08" db="UniProtKB">
        <authorList>
            <consortium name="Ensembl"/>
        </authorList>
    </citation>
    <scope>IDENTIFICATION</scope>
</reference>
<dbReference type="InterPro" id="IPR000719">
    <property type="entry name" value="Prot_kinase_dom"/>
</dbReference>
<dbReference type="Proteomes" id="UP000314982">
    <property type="component" value="Unassembled WGS sequence"/>
</dbReference>
<dbReference type="InterPro" id="IPR011009">
    <property type="entry name" value="Kinase-like_dom_sf"/>
</dbReference>
<evidence type="ECO:0000313" key="5">
    <source>
        <dbReference type="Proteomes" id="UP000314982"/>
    </source>
</evidence>
<dbReference type="GO" id="GO:0004672">
    <property type="term" value="F:protein kinase activity"/>
    <property type="evidence" value="ECO:0007669"/>
    <property type="project" value="InterPro"/>
</dbReference>
<evidence type="ECO:0000256" key="1">
    <source>
        <dbReference type="ARBA" id="ARBA00038349"/>
    </source>
</evidence>
<reference evidence="4" key="3">
    <citation type="submission" date="2025-09" db="UniProtKB">
        <authorList>
            <consortium name="Ensembl"/>
        </authorList>
    </citation>
    <scope>IDENTIFICATION</scope>
</reference>
<dbReference type="InterPro" id="IPR051177">
    <property type="entry name" value="CIK-Related_Protein"/>
</dbReference>
<organism evidence="4 5">
    <name type="scientific">Hucho hucho</name>
    <name type="common">huchen</name>
    <dbReference type="NCBI Taxonomy" id="62062"/>
    <lineage>
        <taxon>Eukaryota</taxon>
        <taxon>Metazoa</taxon>
        <taxon>Chordata</taxon>
        <taxon>Craniata</taxon>
        <taxon>Vertebrata</taxon>
        <taxon>Euteleostomi</taxon>
        <taxon>Actinopterygii</taxon>
        <taxon>Neopterygii</taxon>
        <taxon>Teleostei</taxon>
        <taxon>Protacanthopterygii</taxon>
        <taxon>Salmoniformes</taxon>
        <taxon>Salmonidae</taxon>
        <taxon>Salmoninae</taxon>
        <taxon>Hucho</taxon>
    </lineage>
</organism>
<feature type="compositionally biased region" description="Acidic residues" evidence="2">
    <location>
        <begin position="542"/>
        <end position="554"/>
    </location>
</feature>
<feature type="domain" description="Protein kinase" evidence="3">
    <location>
        <begin position="1"/>
        <end position="253"/>
    </location>
</feature>
<dbReference type="Ensembl" id="ENSHHUT00000002724.1">
    <property type="protein sequence ID" value="ENSHHUP00000002630.1"/>
    <property type="gene ID" value="ENSHHUG00000001694.1"/>
</dbReference>
<keyword evidence="5" id="KW-1185">Reference proteome</keyword>
<dbReference type="Gene3D" id="1.25.10.10">
    <property type="entry name" value="Leucine-rich Repeat Variant"/>
    <property type="match status" value="1"/>
</dbReference>
<feature type="compositionally biased region" description="Basic and acidic residues" evidence="2">
    <location>
        <begin position="652"/>
        <end position="674"/>
    </location>
</feature>
<reference evidence="5" key="1">
    <citation type="submission" date="2018-06" db="EMBL/GenBank/DDBJ databases">
        <title>Genome assembly of Danube salmon.</title>
        <authorList>
            <person name="Macqueen D.J."/>
            <person name="Gundappa M.K."/>
        </authorList>
    </citation>
    <scope>NUCLEOTIDE SEQUENCE [LARGE SCALE GENOMIC DNA]</scope>
</reference>
<evidence type="ECO:0000256" key="2">
    <source>
        <dbReference type="SAM" id="MobiDB-lite"/>
    </source>
</evidence>
<accession>A0A4W5JWT0</accession>